<evidence type="ECO:0000259" key="2">
    <source>
        <dbReference type="Pfam" id="PF01154"/>
    </source>
</evidence>
<name>A0A1I3BC27_9MICO</name>
<gene>
    <name evidence="4" type="ORF">E3O11_01680</name>
    <name evidence="3" type="ORF">SAMN05216274_10912</name>
</gene>
<dbReference type="CDD" id="cd00827">
    <property type="entry name" value="init_cond_enzymes"/>
    <property type="match status" value="1"/>
</dbReference>
<dbReference type="Gene3D" id="3.40.47.10">
    <property type="match status" value="1"/>
</dbReference>
<evidence type="ECO:0000256" key="1">
    <source>
        <dbReference type="ARBA" id="ARBA00022679"/>
    </source>
</evidence>
<dbReference type="RefSeq" id="WP_092450175.1">
    <property type="nucleotide sequence ID" value="NZ_BKAC01000018.1"/>
</dbReference>
<feature type="domain" description="Hydroxymethylglutaryl-coenzyme A synthase N-terminal" evidence="2">
    <location>
        <begin position="4"/>
        <end position="177"/>
    </location>
</feature>
<evidence type="ECO:0000313" key="6">
    <source>
        <dbReference type="Proteomes" id="UP000297963"/>
    </source>
</evidence>
<protein>
    <submittedName>
        <fullName evidence="4">Hydroxymethylglutaryl-CoA synthase</fullName>
    </submittedName>
</protein>
<dbReference type="PANTHER" id="PTHR43323:SF2">
    <property type="entry name" value="HYDROXYMETHYLGLUTARYL-COA SYNTHASE"/>
    <property type="match status" value="1"/>
</dbReference>
<dbReference type="InterPro" id="IPR016039">
    <property type="entry name" value="Thiolase-like"/>
</dbReference>
<evidence type="ECO:0000313" key="5">
    <source>
        <dbReference type="Proteomes" id="UP000199681"/>
    </source>
</evidence>
<evidence type="ECO:0000313" key="3">
    <source>
        <dbReference type="EMBL" id="SFH59842.1"/>
    </source>
</evidence>
<evidence type="ECO:0000313" key="4">
    <source>
        <dbReference type="EMBL" id="TFB88929.1"/>
    </source>
</evidence>
<dbReference type="EMBL" id="FOPW01000009">
    <property type="protein sequence ID" value="SFH59842.1"/>
    <property type="molecule type" value="Genomic_DNA"/>
</dbReference>
<keyword evidence="5" id="KW-1185">Reference proteome</keyword>
<dbReference type="InterPro" id="IPR013528">
    <property type="entry name" value="HMG_CoA_synth_N"/>
</dbReference>
<proteinExistence type="predicted"/>
<dbReference type="STRING" id="995038.SAMN05216274_10912"/>
<dbReference type="Proteomes" id="UP000199681">
    <property type="component" value="Unassembled WGS sequence"/>
</dbReference>
<dbReference type="EMBL" id="SOFE01000002">
    <property type="protein sequence ID" value="TFB88929.1"/>
    <property type="molecule type" value="Genomic_DNA"/>
</dbReference>
<dbReference type="Pfam" id="PF01154">
    <property type="entry name" value="HMG_CoA_synt_N"/>
    <property type="match status" value="1"/>
</dbReference>
<organism evidence="4 6">
    <name type="scientific">Cryobacterium levicorallinum</name>
    <dbReference type="NCBI Taxonomy" id="995038"/>
    <lineage>
        <taxon>Bacteria</taxon>
        <taxon>Bacillati</taxon>
        <taxon>Actinomycetota</taxon>
        <taxon>Actinomycetes</taxon>
        <taxon>Micrococcales</taxon>
        <taxon>Microbacteriaceae</taxon>
        <taxon>Cryobacterium</taxon>
    </lineage>
</organism>
<keyword evidence="1" id="KW-0808">Transferase</keyword>
<dbReference type="GO" id="GO:0004421">
    <property type="term" value="F:hydroxymethylglutaryl-CoA synthase activity"/>
    <property type="evidence" value="ECO:0007669"/>
    <property type="project" value="TreeGrafter"/>
</dbReference>
<dbReference type="AlphaFoldDB" id="A0A1I3BC27"/>
<dbReference type="GO" id="GO:0006084">
    <property type="term" value="P:acetyl-CoA metabolic process"/>
    <property type="evidence" value="ECO:0007669"/>
    <property type="project" value="TreeGrafter"/>
</dbReference>
<accession>A0A1I3BC27</accession>
<dbReference type="Proteomes" id="UP000297963">
    <property type="component" value="Unassembled WGS sequence"/>
</dbReference>
<reference evidence="4 6" key="2">
    <citation type="submission" date="2019-03" db="EMBL/GenBank/DDBJ databases">
        <title>Genomics of glacier-inhabiting Cryobacterium strains.</title>
        <authorList>
            <person name="Liu Q."/>
            <person name="Xin Y.-H."/>
        </authorList>
    </citation>
    <scope>NUCLEOTIDE SEQUENCE [LARGE SCALE GENOMIC DNA]</scope>
    <source>
        <strain evidence="4 6">Hh34</strain>
    </source>
</reference>
<reference evidence="3 5" key="1">
    <citation type="submission" date="2016-10" db="EMBL/GenBank/DDBJ databases">
        <authorList>
            <person name="Varghese N."/>
            <person name="Submissions S."/>
        </authorList>
    </citation>
    <scope>NUCLEOTIDE SEQUENCE [LARGE SCALE GENOMIC DNA]</scope>
    <source>
        <strain evidence="3 5">GMCC 1.11211</strain>
    </source>
</reference>
<comment type="caution">
    <text evidence="4">The sequence shown here is derived from an EMBL/GenBank/DDBJ whole genome shotgun (WGS) entry which is preliminary data.</text>
</comment>
<sequence length="490" mass="53596">MAPGISGFSLYLPPYRVQLESWCEWNDQPWEKFRSVVGRSFRMRAPRQSVYTFAATAVWRLIRDYDIDPTQVGLLALGTESSTDNSAGAVIVKGMVNEALAAAGLPLLARDCEVPEFKQACLGGVYGMKAALRYLATDGRGRQAIVVCADIAEYARGGSGEPTQGAGAVAMLLESDARLLEVDLAGAGSDSDYRVADFRKPFTRFRNQPDRDDGQLQDLPMFNGHYSTSCYIDATHHAMTAMLDKRPGRNLDYFHDIDAVFMHRPYHQMPTTGWVMAYLFTLAHDTDGHDELRALAAGAGVDADRLSAELLAPKPFGITGAQLAENTGDAFPLARRARNQLRKTPLWDTLVREKLGLGSEAMRDLGNLYTAALPAWLAAGLHQALTDGLDLADQDWLALGYGSGDAAEALPLRVVAGWQDAAARINFDRALLGAVDLNETQYIDVHAGRLIDVTPPAHDEFVVDHVGTSNGPDFFDEGVEYYRYVVDSTE</sequence>
<dbReference type="PANTHER" id="PTHR43323">
    <property type="entry name" value="3-HYDROXY-3-METHYLGLUTARYL COENZYME A SYNTHASE"/>
    <property type="match status" value="1"/>
</dbReference>
<dbReference type="SUPFAM" id="SSF53901">
    <property type="entry name" value="Thiolase-like"/>
    <property type="match status" value="2"/>
</dbReference>